<dbReference type="Gene3D" id="3.40.50.300">
    <property type="entry name" value="P-loop containing nucleotide triphosphate hydrolases"/>
    <property type="match status" value="1"/>
</dbReference>
<dbReference type="RefSeq" id="WP_103436458.1">
    <property type="nucleotide sequence ID" value="NZ_MIND01000018.1"/>
</dbReference>
<dbReference type="EMBL" id="MIND01000018">
    <property type="protein sequence ID" value="POF88255.1"/>
    <property type="molecule type" value="Genomic_DNA"/>
</dbReference>
<reference evidence="2 3" key="1">
    <citation type="submission" date="2016-08" db="EMBL/GenBank/DDBJ databases">
        <authorList>
            <person name="Seilhamer J.J."/>
        </authorList>
    </citation>
    <scope>NUCLEOTIDE SEQUENCE [LARGE SCALE GENOMIC DNA]</scope>
    <source>
        <strain evidence="2 3">KT-27</strain>
    </source>
</reference>
<dbReference type="Proteomes" id="UP000237194">
    <property type="component" value="Unassembled WGS sequence"/>
</dbReference>
<dbReference type="InterPro" id="IPR027417">
    <property type="entry name" value="P-loop_NTPase"/>
</dbReference>
<name>A0A2S3WBG3_PSEPU</name>
<dbReference type="InterPro" id="IPR011545">
    <property type="entry name" value="DEAD/DEAH_box_helicase_dom"/>
</dbReference>
<dbReference type="SUPFAM" id="SSF52540">
    <property type="entry name" value="P-loop containing nucleoside triphosphate hydrolases"/>
    <property type="match status" value="1"/>
</dbReference>
<evidence type="ECO:0000313" key="3">
    <source>
        <dbReference type="Proteomes" id="UP000237194"/>
    </source>
</evidence>
<dbReference type="GO" id="GO:0005524">
    <property type="term" value="F:ATP binding"/>
    <property type="evidence" value="ECO:0007669"/>
    <property type="project" value="InterPro"/>
</dbReference>
<reference evidence="2 3" key="2">
    <citation type="submission" date="2018-03" db="EMBL/GenBank/DDBJ databases">
        <title>Draft genome of Pseudomonas putida strain KT-27.</title>
        <authorList>
            <person name="Yoshizawa S."/>
            <person name="Khan N.H."/>
            <person name="Nishimura M."/>
            <person name="Chiura H.X."/>
            <person name="Ogura Y."/>
            <person name="Hayashi T."/>
            <person name="Kogure K."/>
        </authorList>
    </citation>
    <scope>NUCLEOTIDE SEQUENCE [LARGE SCALE GENOMIC DNA]</scope>
    <source>
        <strain evidence="2 3">KT-27</strain>
    </source>
</reference>
<protein>
    <recommendedName>
        <fullName evidence="1">DEAD/DEAH-box helicase domain-containing protein</fullName>
    </recommendedName>
</protein>
<proteinExistence type="predicted"/>
<organism evidence="2 3">
    <name type="scientific">Pseudomonas putida</name>
    <name type="common">Arthrobacter siderocapsulatus</name>
    <dbReference type="NCBI Taxonomy" id="303"/>
    <lineage>
        <taxon>Bacteria</taxon>
        <taxon>Pseudomonadati</taxon>
        <taxon>Pseudomonadota</taxon>
        <taxon>Gammaproteobacteria</taxon>
        <taxon>Pseudomonadales</taxon>
        <taxon>Pseudomonadaceae</taxon>
        <taxon>Pseudomonas</taxon>
    </lineage>
</organism>
<dbReference type="AlphaFoldDB" id="A0A2S3WBG3"/>
<feature type="domain" description="DEAD/DEAH-box helicase" evidence="1">
    <location>
        <begin position="10"/>
        <end position="107"/>
    </location>
</feature>
<evidence type="ECO:0000313" key="2">
    <source>
        <dbReference type="EMBL" id="POF88255.1"/>
    </source>
</evidence>
<dbReference type="GO" id="GO:0003676">
    <property type="term" value="F:nucleic acid binding"/>
    <property type="evidence" value="ECO:0007669"/>
    <property type="project" value="InterPro"/>
</dbReference>
<gene>
    <name evidence="2" type="ORF">BGP80_09865</name>
</gene>
<evidence type="ECO:0000259" key="1">
    <source>
        <dbReference type="Pfam" id="PF00270"/>
    </source>
</evidence>
<dbReference type="Pfam" id="PF00270">
    <property type="entry name" value="DEAD"/>
    <property type="match status" value="1"/>
</dbReference>
<comment type="caution">
    <text evidence="2">The sequence shown here is derived from an EMBL/GenBank/DDBJ whole genome shotgun (WGS) entry which is preliminary data.</text>
</comment>
<sequence length="501" mass="56625">MTKIINVSLARPGTGKTKKACQMLHTWVSLGRRVLFAVPTISLAEQVCEDLKALKPFRIDSDIVVGPIRALNWHLANDKEALIVCQHAALQKCTSELLKDWTVIVDELPMPFTPCPITVLKSDFDQLPYLNVVNGNRISIARDDVDRALAWIGGGFSKSPYNVRMFSEECQRIYKAIIDGLEVCVSQKDNSDKSLIYYWGESGIFDRFEHSYEVHVLSATWEGTLFEWFAKAKGYQAVRSLLTPDKPKPHSQQITIYPMLAAGQCSKTVLNGKPSRAEVAQESVDSDRVIQIVADTVSKAVGEDAECLVFVQDWACLKEARNMKLCKMDSRGINSYRDTSNVLCMFHGNHVTTATLCLQAIATKYNKTYESLRDAWLRTFLYDATLQNVYRCSLRDSESKVPVKLYVQTHDVAIFLKNIYMYDACIDFAHIEKYRDFQRRGRKAHPKRNEIITLLAAGLSPAEIIKKTNLPGSTVYNYSRRRLAVNRQAGLVNTTDAIQND</sequence>
<accession>A0A2S3WBG3</accession>